<feature type="transmembrane region" description="Helical" evidence="2">
    <location>
        <begin position="149"/>
        <end position="172"/>
    </location>
</feature>
<feature type="region of interest" description="Disordered" evidence="1">
    <location>
        <begin position="1"/>
        <end position="83"/>
    </location>
</feature>
<organism evidence="3 4">
    <name type="scientific">Moelleriella libera RCEF 2490</name>
    <dbReference type="NCBI Taxonomy" id="1081109"/>
    <lineage>
        <taxon>Eukaryota</taxon>
        <taxon>Fungi</taxon>
        <taxon>Dikarya</taxon>
        <taxon>Ascomycota</taxon>
        <taxon>Pezizomycotina</taxon>
        <taxon>Sordariomycetes</taxon>
        <taxon>Hypocreomycetidae</taxon>
        <taxon>Hypocreales</taxon>
        <taxon>Clavicipitaceae</taxon>
        <taxon>Moelleriella</taxon>
    </lineage>
</organism>
<keyword evidence="2" id="KW-1133">Transmembrane helix</keyword>
<gene>
    <name evidence="3" type="ORF">AAL_03059</name>
</gene>
<dbReference type="OrthoDB" id="3499003at2759"/>
<keyword evidence="2" id="KW-0472">Membrane</keyword>
<feature type="compositionally biased region" description="Low complexity" evidence="1">
    <location>
        <begin position="21"/>
        <end position="41"/>
    </location>
</feature>
<dbReference type="Proteomes" id="UP000078544">
    <property type="component" value="Unassembled WGS sequence"/>
</dbReference>
<dbReference type="AlphaFoldDB" id="A0A168E8T3"/>
<evidence type="ECO:0000313" key="4">
    <source>
        <dbReference type="Proteomes" id="UP000078544"/>
    </source>
</evidence>
<reference evidence="3 4" key="1">
    <citation type="journal article" date="2016" name="Genome Biol. Evol.">
        <title>Divergent and convergent evolution of fungal pathogenicity.</title>
        <authorList>
            <person name="Shang Y."/>
            <person name="Xiao G."/>
            <person name="Zheng P."/>
            <person name="Cen K."/>
            <person name="Zhan S."/>
            <person name="Wang C."/>
        </authorList>
    </citation>
    <scope>NUCLEOTIDE SEQUENCE [LARGE SCALE GENOMIC DNA]</scope>
    <source>
        <strain evidence="3 4">RCEF 2490</strain>
    </source>
</reference>
<comment type="caution">
    <text evidence="3">The sequence shown here is derived from an EMBL/GenBank/DDBJ whole genome shotgun (WGS) entry which is preliminary data.</text>
</comment>
<accession>A0A168E8T3</accession>
<keyword evidence="4" id="KW-1185">Reference proteome</keyword>
<feature type="compositionally biased region" description="Basic residues" evidence="1">
    <location>
        <begin position="59"/>
        <end position="70"/>
    </location>
</feature>
<sequence length="303" mass="31072">MARRDEAPADNKTGVGGNGGAAAAAAAAVAVPASSSLGPAVLPNVNGKGGGGGGSGSSARRHGKTKKRAKGVAWADDDNKELRRQQRRAQDQLTFYRESTPPPLDGAAIDRQNDSSIAQTYDYSYDRVAPPAPIPQATVCGLRRRLFCALLLAVVVVVVVAVGVGVGVGVGVKQTSRKTMPATSSPDSTSSTPSVNSSPPAQTSTAACPAANGTTYHVPGAGKTFLRLCGTDFSGDDGAVDLGVVWTATVQDCINSCAGYPNCTGCGWGVMTGDPGTDHRCWLKSDLQKSHAVRSGWDFAILQ</sequence>
<proteinExistence type="predicted"/>
<keyword evidence="2" id="KW-0812">Transmembrane</keyword>
<evidence type="ECO:0000256" key="1">
    <source>
        <dbReference type="SAM" id="MobiDB-lite"/>
    </source>
</evidence>
<dbReference type="STRING" id="1081109.A0A168E8T3"/>
<evidence type="ECO:0000256" key="2">
    <source>
        <dbReference type="SAM" id="Phobius"/>
    </source>
</evidence>
<feature type="compositionally biased region" description="Gly residues" evidence="1">
    <location>
        <begin position="47"/>
        <end position="56"/>
    </location>
</feature>
<feature type="compositionally biased region" description="Low complexity" evidence="1">
    <location>
        <begin position="179"/>
        <end position="200"/>
    </location>
</feature>
<name>A0A168E8T3_9HYPO</name>
<dbReference type="EMBL" id="AZGY01000005">
    <property type="protein sequence ID" value="KZZ98541.1"/>
    <property type="molecule type" value="Genomic_DNA"/>
</dbReference>
<protein>
    <submittedName>
        <fullName evidence="3">Uncharacterized protein</fullName>
    </submittedName>
</protein>
<feature type="region of interest" description="Disordered" evidence="1">
    <location>
        <begin position="176"/>
        <end position="206"/>
    </location>
</feature>
<evidence type="ECO:0000313" key="3">
    <source>
        <dbReference type="EMBL" id="KZZ98541.1"/>
    </source>
</evidence>